<name>A0ABD5VEP9_9EURY</name>
<dbReference type="AlphaFoldDB" id="A0ABD5VEP9"/>
<keyword evidence="4" id="KW-1185">Reference proteome</keyword>
<feature type="transmembrane region" description="Helical" evidence="1">
    <location>
        <begin position="171"/>
        <end position="189"/>
    </location>
</feature>
<accession>A0ABD5VEP9</accession>
<gene>
    <name evidence="3" type="ORF">ACFQGB_13665</name>
</gene>
<proteinExistence type="predicted"/>
<comment type="caution">
    <text evidence="3">The sequence shown here is derived from an EMBL/GenBank/DDBJ whole genome shotgun (WGS) entry which is preliminary data.</text>
</comment>
<dbReference type="Pfam" id="PF13796">
    <property type="entry name" value="Sensor"/>
    <property type="match status" value="1"/>
</dbReference>
<dbReference type="EMBL" id="JBHSXN010000002">
    <property type="protein sequence ID" value="MFC6953914.1"/>
    <property type="molecule type" value="Genomic_DNA"/>
</dbReference>
<evidence type="ECO:0000313" key="3">
    <source>
        <dbReference type="EMBL" id="MFC6953914.1"/>
    </source>
</evidence>
<feature type="transmembrane region" description="Helical" evidence="1">
    <location>
        <begin position="55"/>
        <end position="76"/>
    </location>
</feature>
<sequence length="207" mass="21171">MTRSNSSAARRSFLAAPIDPFTYRTLGYLALAAPIGLAYTVLLSVGLGLSLGLSITPLGPVVVVATLLAVVTLAWLDARLTGGVLGVDVAPEFPAVDQGVVAFLQELAFGRATWTGVAFLAYRAALGLVAFVVLVTGLSLTAALLLAPFAYGDTLVVQATTTHVVDTFAESVLVAAAGVLTGLGTLYATNLLGRASAHVTDALFHDA</sequence>
<keyword evidence="1" id="KW-0472">Membrane</keyword>
<dbReference type="Proteomes" id="UP001596395">
    <property type="component" value="Unassembled WGS sequence"/>
</dbReference>
<evidence type="ECO:0000256" key="1">
    <source>
        <dbReference type="SAM" id="Phobius"/>
    </source>
</evidence>
<feature type="transmembrane region" description="Helical" evidence="1">
    <location>
        <begin position="21"/>
        <end position="49"/>
    </location>
</feature>
<evidence type="ECO:0000313" key="4">
    <source>
        <dbReference type="Proteomes" id="UP001596395"/>
    </source>
</evidence>
<dbReference type="RefSeq" id="WP_336350863.1">
    <property type="nucleotide sequence ID" value="NZ_JAZAQL010000002.1"/>
</dbReference>
<feature type="transmembrane region" description="Helical" evidence="1">
    <location>
        <begin position="128"/>
        <end position="151"/>
    </location>
</feature>
<protein>
    <submittedName>
        <fullName evidence="3">Sensor domain-containing protein</fullName>
    </submittedName>
</protein>
<reference evidence="3 4" key="1">
    <citation type="journal article" date="2019" name="Int. J. Syst. Evol. Microbiol.">
        <title>The Global Catalogue of Microorganisms (GCM) 10K type strain sequencing project: providing services to taxonomists for standard genome sequencing and annotation.</title>
        <authorList>
            <consortium name="The Broad Institute Genomics Platform"/>
            <consortium name="The Broad Institute Genome Sequencing Center for Infectious Disease"/>
            <person name="Wu L."/>
            <person name="Ma J."/>
        </authorList>
    </citation>
    <scope>NUCLEOTIDE SEQUENCE [LARGE SCALE GENOMIC DNA]</scope>
    <source>
        <strain evidence="3 4">GX26</strain>
    </source>
</reference>
<dbReference type="InterPro" id="IPR025828">
    <property type="entry name" value="Put_sensor_dom"/>
</dbReference>
<keyword evidence="1" id="KW-1133">Transmembrane helix</keyword>
<evidence type="ECO:0000259" key="2">
    <source>
        <dbReference type="Pfam" id="PF13796"/>
    </source>
</evidence>
<feature type="domain" description="Putative sensor" evidence="2">
    <location>
        <begin position="28"/>
        <end position="203"/>
    </location>
</feature>
<keyword evidence="1" id="KW-0812">Transmembrane</keyword>
<organism evidence="3 4">
    <name type="scientific">Halorubellus litoreus</name>
    <dbReference type="NCBI Taxonomy" id="755308"/>
    <lineage>
        <taxon>Archaea</taxon>
        <taxon>Methanobacteriati</taxon>
        <taxon>Methanobacteriota</taxon>
        <taxon>Stenosarchaea group</taxon>
        <taxon>Halobacteria</taxon>
        <taxon>Halobacteriales</taxon>
        <taxon>Halorubellaceae</taxon>
        <taxon>Halorubellus</taxon>
    </lineage>
</organism>